<dbReference type="STRING" id="1891926.Fuma_03906"/>
<dbReference type="EMBL" id="CP017641">
    <property type="protein sequence ID" value="APZ94280.1"/>
    <property type="molecule type" value="Genomic_DNA"/>
</dbReference>
<keyword evidence="2" id="KW-0732">Signal</keyword>
<dbReference type="InterPro" id="IPR051398">
    <property type="entry name" value="Polysacch_Deacetylase"/>
</dbReference>
<evidence type="ECO:0000313" key="5">
    <source>
        <dbReference type="Proteomes" id="UP000187735"/>
    </source>
</evidence>
<dbReference type="GO" id="GO:0005975">
    <property type="term" value="P:carbohydrate metabolic process"/>
    <property type="evidence" value="ECO:0007669"/>
    <property type="project" value="InterPro"/>
</dbReference>
<dbReference type="PANTHER" id="PTHR34216:SF3">
    <property type="entry name" value="POLY-BETA-1,6-N-ACETYL-D-GLUCOSAMINE N-DEACETYLASE"/>
    <property type="match status" value="1"/>
</dbReference>
<comment type="subcellular location">
    <subcellularLocation>
        <location evidence="1">Secreted</location>
    </subcellularLocation>
</comment>
<accession>A0A1P8WJP8</accession>
<dbReference type="GO" id="GO:0005576">
    <property type="term" value="C:extracellular region"/>
    <property type="evidence" value="ECO:0007669"/>
    <property type="project" value="UniProtKB-SubCell"/>
</dbReference>
<proteinExistence type="predicted"/>
<feature type="domain" description="NodB homology" evidence="3">
    <location>
        <begin position="133"/>
        <end position="265"/>
    </location>
</feature>
<evidence type="ECO:0000256" key="2">
    <source>
        <dbReference type="ARBA" id="ARBA00022729"/>
    </source>
</evidence>
<protein>
    <submittedName>
        <fullName evidence="4">Outer membrane N-deacetylase</fullName>
    </submittedName>
</protein>
<dbReference type="InterPro" id="IPR011330">
    <property type="entry name" value="Glyco_hydro/deAcase_b/a-brl"/>
</dbReference>
<evidence type="ECO:0000259" key="3">
    <source>
        <dbReference type="Pfam" id="PF01522"/>
    </source>
</evidence>
<dbReference type="Proteomes" id="UP000187735">
    <property type="component" value="Chromosome"/>
</dbReference>
<dbReference type="Pfam" id="PF01522">
    <property type="entry name" value="Polysacc_deac_1"/>
    <property type="match status" value="1"/>
</dbReference>
<organism evidence="4 5">
    <name type="scientific">Fuerstiella marisgermanici</name>
    <dbReference type="NCBI Taxonomy" id="1891926"/>
    <lineage>
        <taxon>Bacteria</taxon>
        <taxon>Pseudomonadati</taxon>
        <taxon>Planctomycetota</taxon>
        <taxon>Planctomycetia</taxon>
        <taxon>Planctomycetales</taxon>
        <taxon>Planctomycetaceae</taxon>
        <taxon>Fuerstiella</taxon>
    </lineage>
</organism>
<evidence type="ECO:0000313" key="4">
    <source>
        <dbReference type="EMBL" id="APZ94280.1"/>
    </source>
</evidence>
<gene>
    <name evidence="4" type="ORF">Fuma_03906</name>
</gene>
<dbReference type="PANTHER" id="PTHR34216">
    <property type="match status" value="1"/>
</dbReference>
<dbReference type="SUPFAM" id="SSF88713">
    <property type="entry name" value="Glycoside hydrolase/deacetylase"/>
    <property type="match status" value="1"/>
</dbReference>
<reference evidence="4 5" key="1">
    <citation type="journal article" date="2016" name="Front. Microbiol.">
        <title>Fuerstia marisgermanicae gen. nov., sp. nov., an Unusual Member of the Phylum Planctomycetes from the German Wadden Sea.</title>
        <authorList>
            <person name="Kohn T."/>
            <person name="Heuer A."/>
            <person name="Jogler M."/>
            <person name="Vollmers J."/>
            <person name="Boedeker C."/>
            <person name="Bunk B."/>
            <person name="Rast P."/>
            <person name="Borchert D."/>
            <person name="Glockner I."/>
            <person name="Freese H.M."/>
            <person name="Klenk H.P."/>
            <person name="Overmann J."/>
            <person name="Kaster A.K."/>
            <person name="Rohde M."/>
            <person name="Wiegand S."/>
            <person name="Jogler C."/>
        </authorList>
    </citation>
    <scope>NUCLEOTIDE SEQUENCE [LARGE SCALE GENOMIC DNA]</scope>
    <source>
        <strain evidence="4 5">NH11</strain>
    </source>
</reference>
<dbReference type="Gene3D" id="3.20.20.370">
    <property type="entry name" value="Glycoside hydrolase/deacetylase"/>
    <property type="match status" value="1"/>
</dbReference>
<sequence>MVLLGEDEKHKVGAAASMGVRHMMIPNDKPSSFGVPLDLQEQSPWTRRIHQWKEAAAIRSRVPLSWFLTPPMAARPGILTYHRIVPIRRGCQPSWNVTPDRFRSQMQGLLRRGYRPWPLTQLVDMVAAGRPIDDNVFVVTFDCGYANNYLHALPILDQLGIPATVFLATGYLNSGEPFPFDDWPLKGSWKVNSDTWRPLALTECHTLLRSGVIEFGTQTHTHEDFRNRAAAFRGNLRTSVDFLYHHFGIVRPPMALPYGIISRRFAGPQYYLTAYEEGTCCCLTAEEELVVPGTTPFGWGRFIAEQHDTADTLAVKLGGWRARTSRQTIGVARG</sequence>
<keyword evidence="5" id="KW-1185">Reference proteome</keyword>
<dbReference type="KEGG" id="fmr:Fuma_03906"/>
<dbReference type="InterPro" id="IPR002509">
    <property type="entry name" value="NODB_dom"/>
</dbReference>
<dbReference type="AlphaFoldDB" id="A0A1P8WJP8"/>
<evidence type="ECO:0000256" key="1">
    <source>
        <dbReference type="ARBA" id="ARBA00004613"/>
    </source>
</evidence>
<dbReference type="GO" id="GO:0016810">
    <property type="term" value="F:hydrolase activity, acting on carbon-nitrogen (but not peptide) bonds"/>
    <property type="evidence" value="ECO:0007669"/>
    <property type="project" value="InterPro"/>
</dbReference>
<name>A0A1P8WJP8_9PLAN</name>